<dbReference type="Proteomes" id="UP001597119">
    <property type="component" value="Unassembled WGS sequence"/>
</dbReference>
<protein>
    <submittedName>
        <fullName evidence="1">Uncharacterized protein</fullName>
    </submittedName>
</protein>
<organism evidence="1 2">
    <name type="scientific">Halorientalis brevis</name>
    <dbReference type="NCBI Taxonomy" id="1126241"/>
    <lineage>
        <taxon>Archaea</taxon>
        <taxon>Methanobacteriati</taxon>
        <taxon>Methanobacteriota</taxon>
        <taxon>Stenosarchaea group</taxon>
        <taxon>Halobacteria</taxon>
        <taxon>Halobacteriales</taxon>
        <taxon>Haloarculaceae</taxon>
        <taxon>Halorientalis</taxon>
    </lineage>
</organism>
<sequence length="236" mass="26274">MGNDTTPLTPLLTLLEGFTPGDEADAAAMFPLSPVALLRGRSGGTASPEEGTKRAVRQLYAVLLGLSSDSPVDTWQQLLDTAVFDAPWFTIEKFTGVTATTYRVWFHTLAQMLVESYSLRIIHDELVVDGHKRTTDTGRWLWRLPQSDREQLLKRCTDVDDETVEQMQIARRHRDELLYDFGTWGEIDAGEGLAEARQHLQVLTALDARATDGSVFPFFPDGVDELASTTDDETAE</sequence>
<name>A0ABD6C7Q3_9EURY</name>
<dbReference type="AlphaFoldDB" id="A0ABD6C7Q3"/>
<gene>
    <name evidence="1" type="ORF">ACFR9U_03700</name>
</gene>
<dbReference type="RefSeq" id="WP_247376584.1">
    <property type="nucleotide sequence ID" value="NZ_JALLGV010000003.1"/>
</dbReference>
<dbReference type="EMBL" id="JBHUDJ010000002">
    <property type="protein sequence ID" value="MFD1586074.1"/>
    <property type="molecule type" value="Genomic_DNA"/>
</dbReference>
<accession>A0ABD6C7Q3</accession>
<evidence type="ECO:0000313" key="1">
    <source>
        <dbReference type="EMBL" id="MFD1586074.1"/>
    </source>
</evidence>
<proteinExistence type="predicted"/>
<comment type="caution">
    <text evidence="1">The sequence shown here is derived from an EMBL/GenBank/DDBJ whole genome shotgun (WGS) entry which is preliminary data.</text>
</comment>
<reference evidence="1 2" key="1">
    <citation type="journal article" date="2019" name="Int. J. Syst. Evol. Microbiol.">
        <title>The Global Catalogue of Microorganisms (GCM) 10K type strain sequencing project: providing services to taxonomists for standard genome sequencing and annotation.</title>
        <authorList>
            <consortium name="The Broad Institute Genomics Platform"/>
            <consortium name="The Broad Institute Genome Sequencing Center for Infectious Disease"/>
            <person name="Wu L."/>
            <person name="Ma J."/>
        </authorList>
    </citation>
    <scope>NUCLEOTIDE SEQUENCE [LARGE SCALE GENOMIC DNA]</scope>
    <source>
        <strain evidence="1 2">CGMCC 1.12125</strain>
    </source>
</reference>
<evidence type="ECO:0000313" key="2">
    <source>
        <dbReference type="Proteomes" id="UP001597119"/>
    </source>
</evidence>
<keyword evidence="2" id="KW-1185">Reference proteome</keyword>